<feature type="signal peptide" evidence="1">
    <location>
        <begin position="1"/>
        <end position="22"/>
    </location>
</feature>
<feature type="chain" id="PRO_5011012285" evidence="1">
    <location>
        <begin position="23"/>
        <end position="322"/>
    </location>
</feature>
<proteinExistence type="predicted"/>
<feature type="domain" description="Fungal lipase-type" evidence="2">
    <location>
        <begin position="124"/>
        <end position="257"/>
    </location>
</feature>
<gene>
    <name evidence="3" type="ORF">BCR44DRAFT_1430086</name>
</gene>
<organism evidence="3 4">
    <name type="scientific">Catenaria anguillulae PL171</name>
    <dbReference type="NCBI Taxonomy" id="765915"/>
    <lineage>
        <taxon>Eukaryota</taxon>
        <taxon>Fungi</taxon>
        <taxon>Fungi incertae sedis</taxon>
        <taxon>Blastocladiomycota</taxon>
        <taxon>Blastocladiomycetes</taxon>
        <taxon>Blastocladiales</taxon>
        <taxon>Catenariaceae</taxon>
        <taxon>Catenaria</taxon>
    </lineage>
</organism>
<dbReference type="PANTHER" id="PTHR45856:SF25">
    <property type="entry name" value="FUNGAL LIPASE-LIKE DOMAIN-CONTAINING PROTEIN"/>
    <property type="match status" value="1"/>
</dbReference>
<dbReference type="Pfam" id="PF01764">
    <property type="entry name" value="Lipase_3"/>
    <property type="match status" value="1"/>
</dbReference>
<dbReference type="EMBL" id="MCFL01000011">
    <property type="protein sequence ID" value="ORZ37865.1"/>
    <property type="molecule type" value="Genomic_DNA"/>
</dbReference>
<protein>
    <submittedName>
        <fullName evidence="3">Class 3-domain-containing protein</fullName>
    </submittedName>
</protein>
<dbReference type="PANTHER" id="PTHR45856">
    <property type="entry name" value="ALPHA/BETA-HYDROLASES SUPERFAMILY PROTEIN"/>
    <property type="match status" value="1"/>
</dbReference>
<dbReference type="AlphaFoldDB" id="A0A1Y2HTG3"/>
<dbReference type="InterPro" id="IPR002921">
    <property type="entry name" value="Fungal_lipase-type"/>
</dbReference>
<sequence length="322" mass="34452">MANFSLLALLCLVLGLTASTTAAPQRRLKGSKPTQELDYAAMFEQEMTPEQARALQTIMSQESRPTVSGAAAERLKDFGHFASINYCGDAGQSRPCRAVPNARGCPRVRNARIVRILQGGASFGSNNIQNWLDVPHPYNWPYPRPPNAGDISVHKGFTDVYNAIRSQVLSTVRELATANPDYTVVSTGHSLGGALATIAAVDLVGTNTVPASRIELASFHSPRVGNSNLSSLVSRIGFRAIDRIVQDNDIVPSIPPRFLGYEHTVGEKYIMGSTMYSCQGTRTAAALAPGALCFGAGAWSFLGVDMFFGRALGMGCGNNNLV</sequence>
<keyword evidence="4" id="KW-1185">Reference proteome</keyword>
<reference evidence="3 4" key="1">
    <citation type="submission" date="2016-07" db="EMBL/GenBank/DDBJ databases">
        <title>Pervasive Adenine N6-methylation of Active Genes in Fungi.</title>
        <authorList>
            <consortium name="DOE Joint Genome Institute"/>
            <person name="Mondo S.J."/>
            <person name="Dannebaum R.O."/>
            <person name="Kuo R.C."/>
            <person name="Labutti K."/>
            <person name="Haridas S."/>
            <person name="Kuo A."/>
            <person name="Salamov A."/>
            <person name="Ahrendt S.R."/>
            <person name="Lipzen A."/>
            <person name="Sullivan W."/>
            <person name="Andreopoulos W.B."/>
            <person name="Clum A."/>
            <person name="Lindquist E."/>
            <person name="Daum C."/>
            <person name="Ramamoorthy G.K."/>
            <person name="Gryganskyi A."/>
            <person name="Culley D."/>
            <person name="Magnuson J.K."/>
            <person name="James T.Y."/>
            <person name="O'Malley M.A."/>
            <person name="Stajich J.E."/>
            <person name="Spatafora J.W."/>
            <person name="Visel A."/>
            <person name="Grigoriev I.V."/>
        </authorList>
    </citation>
    <scope>NUCLEOTIDE SEQUENCE [LARGE SCALE GENOMIC DNA]</scope>
    <source>
        <strain evidence="3 4">PL171</strain>
    </source>
</reference>
<evidence type="ECO:0000313" key="4">
    <source>
        <dbReference type="Proteomes" id="UP000193411"/>
    </source>
</evidence>
<dbReference type="OrthoDB" id="2123913at2759"/>
<evidence type="ECO:0000259" key="2">
    <source>
        <dbReference type="Pfam" id="PF01764"/>
    </source>
</evidence>
<keyword evidence="1" id="KW-0732">Signal</keyword>
<dbReference type="Proteomes" id="UP000193411">
    <property type="component" value="Unassembled WGS sequence"/>
</dbReference>
<evidence type="ECO:0000256" key="1">
    <source>
        <dbReference type="SAM" id="SignalP"/>
    </source>
</evidence>
<dbReference type="GO" id="GO:0006629">
    <property type="term" value="P:lipid metabolic process"/>
    <property type="evidence" value="ECO:0007669"/>
    <property type="project" value="InterPro"/>
</dbReference>
<dbReference type="Gene3D" id="3.40.50.1820">
    <property type="entry name" value="alpha/beta hydrolase"/>
    <property type="match status" value="1"/>
</dbReference>
<comment type="caution">
    <text evidence="3">The sequence shown here is derived from an EMBL/GenBank/DDBJ whole genome shotgun (WGS) entry which is preliminary data.</text>
</comment>
<dbReference type="SUPFAM" id="SSF53474">
    <property type="entry name" value="alpha/beta-Hydrolases"/>
    <property type="match status" value="1"/>
</dbReference>
<accession>A0A1Y2HTG3</accession>
<evidence type="ECO:0000313" key="3">
    <source>
        <dbReference type="EMBL" id="ORZ37865.1"/>
    </source>
</evidence>
<name>A0A1Y2HTG3_9FUNG</name>
<dbReference type="InterPro" id="IPR029058">
    <property type="entry name" value="AB_hydrolase_fold"/>
</dbReference>
<dbReference type="CDD" id="cd00519">
    <property type="entry name" value="Lipase_3"/>
    <property type="match status" value="1"/>
</dbReference>
<dbReference type="InterPro" id="IPR051218">
    <property type="entry name" value="Sec_MonoDiacylglyc_Lipase"/>
</dbReference>